<sequence>MSESNVTLSSTVLGTIGTVLWCIQLIPQIWHNWRRKKTDGFPAAMMFLWASCEFLPVSCILERIKARKRKSRLDWAHKFVIVWHFKATEVQSGFVVRFDMVVADCGYSRNKAVLVCSAMVVLFGGLEALLILTLRIPYNNGVTWPDIVVGVVAAILLSAGLLPPYFELWKRDGRVIGINWVFLSIDTLGGLFSLFALAAQGSFDILGGIMYILVVVLEAGIYTSHIVWRIRYRRLRQEAKASGQSIDEFLAVDREDTQETQDLEKGVVPQVPSDVDMARSEQLSTYGFEQRDRIQKV</sequence>
<proteinExistence type="predicted"/>
<feature type="transmembrane region" description="Helical" evidence="5">
    <location>
        <begin position="178"/>
        <end position="199"/>
    </location>
</feature>
<feature type="transmembrane region" description="Helical" evidence="5">
    <location>
        <begin position="147"/>
        <end position="166"/>
    </location>
</feature>
<evidence type="ECO:0000313" key="6">
    <source>
        <dbReference type="EMBL" id="KAJ5353937.1"/>
    </source>
</evidence>
<feature type="transmembrane region" description="Helical" evidence="5">
    <location>
        <begin position="12"/>
        <end position="30"/>
    </location>
</feature>
<keyword evidence="4 5" id="KW-0472">Membrane</keyword>
<evidence type="ECO:0000256" key="1">
    <source>
        <dbReference type="ARBA" id="ARBA00004141"/>
    </source>
</evidence>
<accession>A0A9W9UQV5</accession>
<dbReference type="SMART" id="SM00679">
    <property type="entry name" value="CTNS"/>
    <property type="match status" value="2"/>
</dbReference>
<comment type="subcellular location">
    <subcellularLocation>
        <location evidence="1">Membrane</location>
        <topology evidence="1">Multi-pass membrane protein</topology>
    </subcellularLocation>
</comment>
<evidence type="ECO:0000256" key="4">
    <source>
        <dbReference type="ARBA" id="ARBA00023136"/>
    </source>
</evidence>
<feature type="transmembrane region" description="Helical" evidence="5">
    <location>
        <begin position="205"/>
        <end position="228"/>
    </location>
</feature>
<protein>
    <recommendedName>
        <fullName evidence="8">PQ loop repeat protein</fullName>
    </recommendedName>
</protein>
<keyword evidence="7" id="KW-1185">Reference proteome</keyword>
<dbReference type="InterPro" id="IPR006603">
    <property type="entry name" value="PQ-loop_rpt"/>
</dbReference>
<dbReference type="PANTHER" id="PTHR16201">
    <property type="entry name" value="SEVEN TRANSMEMBRANE PROTEIN 1-RELATED"/>
    <property type="match status" value="1"/>
</dbReference>
<feature type="transmembrane region" description="Helical" evidence="5">
    <location>
        <begin position="112"/>
        <end position="135"/>
    </location>
</feature>
<evidence type="ECO:0000313" key="7">
    <source>
        <dbReference type="Proteomes" id="UP001148299"/>
    </source>
</evidence>
<gene>
    <name evidence="6" type="ORF">N7541_006501</name>
</gene>
<dbReference type="PANTHER" id="PTHR16201:SF37">
    <property type="entry name" value="PQ-LOOP REPEAT-CONTAINING PROTEIN"/>
    <property type="match status" value="1"/>
</dbReference>
<dbReference type="GO" id="GO:0016020">
    <property type="term" value="C:membrane"/>
    <property type="evidence" value="ECO:0007669"/>
    <property type="project" value="UniProtKB-SubCell"/>
</dbReference>
<dbReference type="EMBL" id="JAPZBR010000005">
    <property type="protein sequence ID" value="KAJ5353937.1"/>
    <property type="molecule type" value="Genomic_DNA"/>
</dbReference>
<keyword evidence="2 5" id="KW-0812">Transmembrane</keyword>
<name>A0A9W9UQV5_PENBR</name>
<comment type="caution">
    <text evidence="6">The sequence shown here is derived from an EMBL/GenBank/DDBJ whole genome shotgun (WGS) entry which is preliminary data.</text>
</comment>
<keyword evidence="3 5" id="KW-1133">Transmembrane helix</keyword>
<feature type="transmembrane region" description="Helical" evidence="5">
    <location>
        <begin position="42"/>
        <end position="61"/>
    </location>
</feature>
<dbReference type="Pfam" id="PF04193">
    <property type="entry name" value="PQ-loop"/>
    <property type="match status" value="1"/>
</dbReference>
<evidence type="ECO:0008006" key="8">
    <source>
        <dbReference type="Google" id="ProtNLM"/>
    </source>
</evidence>
<evidence type="ECO:0000256" key="5">
    <source>
        <dbReference type="SAM" id="Phobius"/>
    </source>
</evidence>
<dbReference type="Proteomes" id="UP001148299">
    <property type="component" value="Unassembled WGS sequence"/>
</dbReference>
<evidence type="ECO:0000256" key="3">
    <source>
        <dbReference type="ARBA" id="ARBA00022989"/>
    </source>
</evidence>
<dbReference type="InterPro" id="IPR051415">
    <property type="entry name" value="LAAT-1"/>
</dbReference>
<evidence type="ECO:0000256" key="2">
    <source>
        <dbReference type="ARBA" id="ARBA00022692"/>
    </source>
</evidence>
<reference evidence="6" key="2">
    <citation type="journal article" date="2023" name="IMA Fungus">
        <title>Comparative genomic study of the Penicillium genus elucidates a diverse pangenome and 15 lateral gene transfer events.</title>
        <authorList>
            <person name="Petersen C."/>
            <person name="Sorensen T."/>
            <person name="Nielsen M.R."/>
            <person name="Sondergaard T.E."/>
            <person name="Sorensen J.L."/>
            <person name="Fitzpatrick D.A."/>
            <person name="Frisvad J.C."/>
            <person name="Nielsen K.L."/>
        </authorList>
    </citation>
    <scope>NUCLEOTIDE SEQUENCE</scope>
    <source>
        <strain evidence="6">IBT 35675</strain>
    </source>
</reference>
<dbReference type="Gene3D" id="1.20.1280.290">
    <property type="match status" value="1"/>
</dbReference>
<dbReference type="AlphaFoldDB" id="A0A9W9UQV5"/>
<reference evidence="6" key="1">
    <citation type="submission" date="2022-12" db="EMBL/GenBank/DDBJ databases">
        <authorList>
            <person name="Petersen C."/>
        </authorList>
    </citation>
    <scope>NUCLEOTIDE SEQUENCE</scope>
    <source>
        <strain evidence="6">IBT 35675</strain>
    </source>
</reference>
<organism evidence="6 7">
    <name type="scientific">Penicillium brevicompactum</name>
    <dbReference type="NCBI Taxonomy" id="5074"/>
    <lineage>
        <taxon>Eukaryota</taxon>
        <taxon>Fungi</taxon>
        <taxon>Dikarya</taxon>
        <taxon>Ascomycota</taxon>
        <taxon>Pezizomycotina</taxon>
        <taxon>Eurotiomycetes</taxon>
        <taxon>Eurotiomycetidae</taxon>
        <taxon>Eurotiales</taxon>
        <taxon>Aspergillaceae</taxon>
        <taxon>Penicillium</taxon>
    </lineage>
</organism>